<dbReference type="InterPro" id="IPR022409">
    <property type="entry name" value="PKD/Chitinase_dom"/>
</dbReference>
<comment type="catalytic activity">
    <reaction evidence="4">
        <text>[protein]-peptidylproline (omega=180) = [protein]-peptidylproline (omega=0)</text>
        <dbReference type="Rhea" id="RHEA:16237"/>
        <dbReference type="Rhea" id="RHEA-COMP:10747"/>
        <dbReference type="Rhea" id="RHEA-COMP:10748"/>
        <dbReference type="ChEBI" id="CHEBI:83833"/>
        <dbReference type="ChEBI" id="CHEBI:83834"/>
        <dbReference type="EC" id="5.2.1.8"/>
    </reaction>
</comment>
<dbReference type="SUPFAM" id="SSF49299">
    <property type="entry name" value="PKD domain"/>
    <property type="match status" value="1"/>
</dbReference>
<dbReference type="Gene3D" id="2.40.100.10">
    <property type="entry name" value="Cyclophilin-like"/>
    <property type="match status" value="1"/>
</dbReference>
<dbReference type="SMART" id="SM00089">
    <property type="entry name" value="PKD"/>
    <property type="match status" value="1"/>
</dbReference>
<dbReference type="GO" id="GO:0003755">
    <property type="term" value="F:peptidyl-prolyl cis-trans isomerase activity"/>
    <property type="evidence" value="ECO:0007669"/>
    <property type="project" value="UniProtKB-UniRule"/>
</dbReference>
<proteinExistence type="inferred from homology"/>
<dbReference type="InterPro" id="IPR002130">
    <property type="entry name" value="Cyclophilin-type_PPIase_dom"/>
</dbReference>
<dbReference type="AlphaFoldDB" id="A0A2D0N3R4"/>
<keyword evidence="2 4" id="KW-0697">Rotamase</keyword>
<comment type="caution">
    <text evidence="7">The sequence shown here is derived from an EMBL/GenBank/DDBJ whole genome shotgun (WGS) entry which is preliminary data.</text>
</comment>
<dbReference type="InterPro" id="IPR035986">
    <property type="entry name" value="PKD_dom_sf"/>
</dbReference>
<organism evidence="7 8">
    <name type="scientific">Flavilitoribacter nigricans (strain ATCC 23147 / DSM 23189 / NBRC 102662 / NCIMB 1420 / SS-2)</name>
    <name type="common">Lewinella nigricans</name>
    <dbReference type="NCBI Taxonomy" id="1122177"/>
    <lineage>
        <taxon>Bacteria</taxon>
        <taxon>Pseudomonadati</taxon>
        <taxon>Bacteroidota</taxon>
        <taxon>Saprospiria</taxon>
        <taxon>Saprospirales</taxon>
        <taxon>Lewinellaceae</taxon>
        <taxon>Flavilitoribacter</taxon>
    </lineage>
</organism>
<dbReference type="Gene3D" id="2.60.40.10">
    <property type="entry name" value="Immunoglobulins"/>
    <property type="match status" value="1"/>
</dbReference>
<reference evidence="7 8" key="1">
    <citation type="submission" date="2017-10" db="EMBL/GenBank/DDBJ databases">
        <title>The draft genome sequence of Lewinella nigricans NBRC 102662.</title>
        <authorList>
            <person name="Wang K."/>
        </authorList>
    </citation>
    <scope>NUCLEOTIDE SEQUENCE [LARGE SCALE GENOMIC DNA]</scope>
    <source>
        <strain evidence="7 8">NBRC 102662</strain>
    </source>
</reference>
<dbReference type="InterPro" id="IPR044666">
    <property type="entry name" value="Cyclophilin_A-like"/>
</dbReference>
<name>A0A2D0N3R4_FLAN2</name>
<feature type="domain" description="PKD" evidence="6">
    <location>
        <begin position="44"/>
        <end position="76"/>
    </location>
</feature>
<dbReference type="InterPro" id="IPR013783">
    <property type="entry name" value="Ig-like_fold"/>
</dbReference>
<dbReference type="PROSITE" id="PS00170">
    <property type="entry name" value="CSA_PPIASE_1"/>
    <property type="match status" value="1"/>
</dbReference>
<dbReference type="GO" id="GO:0006457">
    <property type="term" value="P:protein folding"/>
    <property type="evidence" value="ECO:0007669"/>
    <property type="project" value="InterPro"/>
</dbReference>
<dbReference type="InterPro" id="IPR000601">
    <property type="entry name" value="PKD_dom"/>
</dbReference>
<dbReference type="EMBL" id="PDUD01000034">
    <property type="protein sequence ID" value="PHN03161.1"/>
    <property type="molecule type" value="Genomic_DNA"/>
</dbReference>
<evidence type="ECO:0000256" key="4">
    <source>
        <dbReference type="RuleBase" id="RU363019"/>
    </source>
</evidence>
<dbReference type="InterPro" id="IPR020892">
    <property type="entry name" value="Cyclophilin-type_PPIase_CS"/>
</dbReference>
<evidence type="ECO:0000256" key="1">
    <source>
        <dbReference type="ARBA" id="ARBA00007365"/>
    </source>
</evidence>
<gene>
    <name evidence="7" type="ORF">CRP01_28525</name>
</gene>
<protein>
    <recommendedName>
        <fullName evidence="4">Peptidyl-prolyl cis-trans isomerase</fullName>
        <shortName evidence="4">PPIase</shortName>
        <ecNumber evidence="4">5.2.1.8</ecNumber>
    </recommendedName>
</protein>
<dbReference type="PROSITE" id="PS50072">
    <property type="entry name" value="CSA_PPIASE_2"/>
    <property type="match status" value="1"/>
</dbReference>
<evidence type="ECO:0000259" key="5">
    <source>
        <dbReference type="PROSITE" id="PS50072"/>
    </source>
</evidence>
<dbReference type="PANTHER" id="PTHR45625">
    <property type="entry name" value="PEPTIDYL-PROLYL CIS-TRANS ISOMERASE-RELATED"/>
    <property type="match status" value="1"/>
</dbReference>
<dbReference type="PRINTS" id="PR00153">
    <property type="entry name" value="CSAPPISMRASE"/>
</dbReference>
<evidence type="ECO:0000313" key="7">
    <source>
        <dbReference type="EMBL" id="PHN03161.1"/>
    </source>
</evidence>
<sequence length="290" mass="32485">MLAYLLLVVLVVGCSRPVAQFTYSGEAKAPANIQFENQSEKADSYEWDFGDGKTSEEAAPTHRFRKSGIYDVQLRAFREGKSRVTRQQVVIAPPDRCLVEVETPYGNMLVELFSATPQHQDNFTKLVEDNFFDSLLFHRVIQEFMIQGGDPNSKGAGANQMLGSGGPGYTIPAEFVDSLIHIKGALSAARTGDQVNPEKRSSGSQFYIVQGKTYTDRELDIIESRKNMRYTSAQRELYKTVGGTPFLDRDYTVFGQVIEGLEVIDAIAAQPTDGRDRPRENVWMKMTFIK</sequence>
<evidence type="ECO:0000256" key="3">
    <source>
        <dbReference type="ARBA" id="ARBA00023235"/>
    </source>
</evidence>
<keyword evidence="8" id="KW-1185">Reference proteome</keyword>
<evidence type="ECO:0000259" key="6">
    <source>
        <dbReference type="PROSITE" id="PS50093"/>
    </source>
</evidence>
<comment type="function">
    <text evidence="4">PPIases accelerate the folding of proteins. It catalyzes the cis-trans isomerization of proline imidic peptide bonds in oligopeptides.</text>
</comment>
<dbReference type="InterPro" id="IPR029000">
    <property type="entry name" value="Cyclophilin-like_dom_sf"/>
</dbReference>
<dbReference type="Pfam" id="PF00160">
    <property type="entry name" value="Pro_isomerase"/>
    <property type="match status" value="1"/>
</dbReference>
<accession>A0A2D0N3R4</accession>
<dbReference type="CDD" id="cd00317">
    <property type="entry name" value="cyclophilin"/>
    <property type="match status" value="1"/>
</dbReference>
<dbReference type="SUPFAM" id="SSF50891">
    <property type="entry name" value="Cyclophilin-like"/>
    <property type="match status" value="1"/>
</dbReference>
<keyword evidence="4" id="KW-0732">Signal</keyword>
<feature type="domain" description="PPIase cyclophilin-type" evidence="5">
    <location>
        <begin position="102"/>
        <end position="282"/>
    </location>
</feature>
<feature type="chain" id="PRO_5011818144" description="Peptidyl-prolyl cis-trans isomerase" evidence="4">
    <location>
        <begin position="21"/>
        <end position="290"/>
    </location>
</feature>
<dbReference type="CDD" id="cd00146">
    <property type="entry name" value="PKD"/>
    <property type="match status" value="1"/>
</dbReference>
<dbReference type="Proteomes" id="UP000223913">
    <property type="component" value="Unassembled WGS sequence"/>
</dbReference>
<comment type="similarity">
    <text evidence="1 4">Belongs to the cyclophilin-type PPIase family.</text>
</comment>
<dbReference type="EC" id="5.2.1.8" evidence="4"/>
<evidence type="ECO:0000256" key="2">
    <source>
        <dbReference type="ARBA" id="ARBA00023110"/>
    </source>
</evidence>
<dbReference type="Pfam" id="PF18911">
    <property type="entry name" value="PKD_4"/>
    <property type="match status" value="1"/>
</dbReference>
<dbReference type="OrthoDB" id="9807797at2"/>
<dbReference type="PROSITE" id="PS50093">
    <property type="entry name" value="PKD"/>
    <property type="match status" value="1"/>
</dbReference>
<dbReference type="PANTHER" id="PTHR45625:SF4">
    <property type="entry name" value="PEPTIDYLPROLYL ISOMERASE DOMAIN AND WD REPEAT-CONTAINING PROTEIN 1"/>
    <property type="match status" value="1"/>
</dbReference>
<keyword evidence="3 4" id="KW-0413">Isomerase</keyword>
<evidence type="ECO:0000313" key="8">
    <source>
        <dbReference type="Proteomes" id="UP000223913"/>
    </source>
</evidence>
<feature type="signal peptide" evidence="4">
    <location>
        <begin position="1"/>
        <end position="20"/>
    </location>
</feature>